<evidence type="ECO:0000256" key="9">
    <source>
        <dbReference type="HAMAP-Rule" id="MF_00985"/>
    </source>
</evidence>
<evidence type="ECO:0000256" key="8">
    <source>
        <dbReference type="ARBA" id="ARBA00047654"/>
    </source>
</evidence>
<keyword evidence="5 9" id="KW-0663">Pyridoxal phosphate</keyword>
<dbReference type="Pfam" id="PF00155">
    <property type="entry name" value="Aminotran_1_2"/>
    <property type="match status" value="1"/>
</dbReference>
<name>A0A5C6UKQ9_9SPHN</name>
<comment type="caution">
    <text evidence="11">The sequence shown here is derived from an EMBL/GenBank/DDBJ whole genome shotgun (WGS) entry which is preliminary data.</text>
</comment>
<feature type="domain" description="Aminotransferase class I/classII large" evidence="10">
    <location>
        <begin position="60"/>
        <end position="403"/>
    </location>
</feature>
<protein>
    <recommendedName>
        <fullName evidence="9">2-amino-3-ketobutyrate coenzyme A ligase</fullName>
        <shortName evidence="9">AKB ligase</shortName>
        <ecNumber evidence="9">2.3.1.29</ecNumber>
    </recommendedName>
    <alternativeName>
        <fullName evidence="9">Glycine acetyltransferase</fullName>
    </alternativeName>
</protein>
<feature type="binding site" description="in other chain" evidence="9">
    <location>
        <begin position="258"/>
        <end position="261"/>
    </location>
    <ligand>
        <name>pyridoxal 5'-phosphate</name>
        <dbReference type="ChEBI" id="CHEBI:597326"/>
        <note>ligand shared between dimeric partners</note>
    </ligand>
</feature>
<comment type="pathway">
    <text evidence="9">Amino-acid degradation; L-threonine degradation via oxydo-reductase pathway; glycine from L-threonine: step 2/2.</text>
</comment>
<dbReference type="CDD" id="cd06454">
    <property type="entry name" value="KBL_like"/>
    <property type="match status" value="1"/>
</dbReference>
<evidence type="ECO:0000256" key="6">
    <source>
        <dbReference type="ARBA" id="ARBA00023133"/>
    </source>
</evidence>
<accession>A0A5C6UKQ9</accession>
<evidence type="ECO:0000256" key="5">
    <source>
        <dbReference type="ARBA" id="ARBA00022898"/>
    </source>
</evidence>
<gene>
    <name evidence="9" type="primary">kbl</name>
    <name evidence="11" type="ORF">FSZ31_01160</name>
</gene>
<dbReference type="GO" id="GO:0030170">
    <property type="term" value="F:pyridoxal phosphate binding"/>
    <property type="evidence" value="ECO:0007669"/>
    <property type="project" value="UniProtKB-UniRule"/>
</dbReference>
<comment type="catalytic activity">
    <reaction evidence="8">
        <text>succinyl-CoA + glycine + H(+) = 5-aminolevulinate + CO2 + CoA</text>
        <dbReference type="Rhea" id="RHEA:12921"/>
        <dbReference type="ChEBI" id="CHEBI:15378"/>
        <dbReference type="ChEBI" id="CHEBI:16526"/>
        <dbReference type="ChEBI" id="CHEBI:57287"/>
        <dbReference type="ChEBI" id="CHEBI:57292"/>
        <dbReference type="ChEBI" id="CHEBI:57305"/>
        <dbReference type="ChEBI" id="CHEBI:356416"/>
        <dbReference type="EC" id="2.3.1.37"/>
    </reaction>
</comment>
<dbReference type="Gene3D" id="3.40.640.10">
    <property type="entry name" value="Type I PLP-dependent aspartate aminotransferase-like (Major domain)"/>
    <property type="match status" value="1"/>
</dbReference>
<dbReference type="GO" id="GO:0008890">
    <property type="term" value="F:glycine C-acetyltransferase activity"/>
    <property type="evidence" value="ECO:0007669"/>
    <property type="project" value="UniProtKB-UniRule"/>
</dbReference>
<evidence type="ECO:0000256" key="2">
    <source>
        <dbReference type="ARBA" id="ARBA00005029"/>
    </source>
</evidence>
<keyword evidence="7 9" id="KW-0012">Acyltransferase</keyword>
<evidence type="ECO:0000256" key="4">
    <source>
        <dbReference type="ARBA" id="ARBA00022679"/>
    </source>
</evidence>
<comment type="caution">
    <text evidence="9">Lacks conserved residue(s) required for the propagation of feature annotation.</text>
</comment>
<dbReference type="FunFam" id="3.40.640.10:FF:000006">
    <property type="entry name" value="5-aminolevulinate synthase, mitochondrial"/>
    <property type="match status" value="1"/>
</dbReference>
<feature type="binding site" evidence="9">
    <location>
        <position position="385"/>
    </location>
    <ligand>
        <name>substrate</name>
    </ligand>
</feature>
<dbReference type="InterPro" id="IPR004839">
    <property type="entry name" value="Aminotransferase_I/II_large"/>
</dbReference>
<comment type="pathway">
    <text evidence="1">Cofactor biosynthesis; biotin biosynthesis.</text>
</comment>
<dbReference type="EMBL" id="VOPY01000001">
    <property type="protein sequence ID" value="TXC73399.1"/>
    <property type="molecule type" value="Genomic_DNA"/>
</dbReference>
<evidence type="ECO:0000256" key="1">
    <source>
        <dbReference type="ARBA" id="ARBA00004746"/>
    </source>
</evidence>
<dbReference type="Proteomes" id="UP000321129">
    <property type="component" value="Unassembled WGS sequence"/>
</dbReference>
<dbReference type="FunFam" id="3.90.1150.10:FF:000004">
    <property type="entry name" value="2-amino-3-ketobutyrate coenzyme A ligase"/>
    <property type="match status" value="1"/>
</dbReference>
<keyword evidence="4 9" id="KW-0808">Transferase</keyword>
<dbReference type="InterPro" id="IPR050087">
    <property type="entry name" value="AON_synthase_class-II"/>
</dbReference>
<dbReference type="InterPro" id="IPR015422">
    <property type="entry name" value="PyrdxlP-dep_Trfase_small"/>
</dbReference>
<evidence type="ECO:0000259" key="10">
    <source>
        <dbReference type="Pfam" id="PF00155"/>
    </source>
</evidence>
<dbReference type="GO" id="GO:0019518">
    <property type="term" value="P:L-threonine catabolic process to glycine"/>
    <property type="evidence" value="ECO:0007669"/>
    <property type="project" value="UniProtKB-UniRule"/>
</dbReference>
<dbReference type="NCBIfam" id="NF005394">
    <property type="entry name" value="PRK06939.1"/>
    <property type="match status" value="1"/>
</dbReference>
<feature type="modified residue" description="N6-(pyridoxal phosphate)lysine" evidence="9">
    <location>
        <position position="261"/>
    </location>
</feature>
<dbReference type="GO" id="GO:0005829">
    <property type="term" value="C:cytosol"/>
    <property type="evidence" value="ECO:0007669"/>
    <property type="project" value="TreeGrafter"/>
</dbReference>
<evidence type="ECO:0000313" key="12">
    <source>
        <dbReference type="Proteomes" id="UP000321129"/>
    </source>
</evidence>
<dbReference type="UniPathway" id="UPA00046">
    <property type="reaction ID" value="UER00506"/>
</dbReference>
<evidence type="ECO:0000313" key="11">
    <source>
        <dbReference type="EMBL" id="TXC73399.1"/>
    </source>
</evidence>
<feature type="binding site" evidence="9">
    <location>
        <position position="153"/>
    </location>
    <ligand>
        <name>substrate</name>
    </ligand>
</feature>
<dbReference type="EC" id="2.3.1.29" evidence="9"/>
<dbReference type="RefSeq" id="WP_147121235.1">
    <property type="nucleotide sequence ID" value="NZ_VOPY01000001.1"/>
</dbReference>
<evidence type="ECO:0000256" key="7">
    <source>
        <dbReference type="ARBA" id="ARBA00023315"/>
    </source>
</evidence>
<dbReference type="Gene3D" id="3.90.1150.10">
    <property type="entry name" value="Aspartate Aminotransferase, domain 1"/>
    <property type="match status" value="1"/>
</dbReference>
<keyword evidence="6" id="KW-0350">Heme biosynthesis</keyword>
<feature type="binding site" description="in other chain" evidence="9">
    <location>
        <position position="202"/>
    </location>
    <ligand>
        <name>pyridoxal 5'-phosphate</name>
        <dbReference type="ChEBI" id="CHEBI:597326"/>
        <note>ligand shared between dimeric partners</note>
    </ligand>
</feature>
<evidence type="ECO:0000256" key="3">
    <source>
        <dbReference type="ARBA" id="ARBA00010008"/>
    </source>
</evidence>
<reference evidence="11 12" key="1">
    <citation type="submission" date="2019-08" db="EMBL/GenBank/DDBJ databases">
        <title>Sphingorhabdus soil sp. nov., isolated from arctic soil.</title>
        <authorList>
            <person name="Liu Y."/>
        </authorList>
    </citation>
    <scope>NUCLEOTIDE SEQUENCE [LARGE SCALE GENOMIC DNA]</scope>
    <source>
        <strain evidence="11 12">D-2Q-5-6</strain>
    </source>
</reference>
<dbReference type="InterPro" id="IPR011282">
    <property type="entry name" value="2am3keto_CoA_ligase"/>
</dbReference>
<feature type="binding site" evidence="9">
    <location>
        <begin position="291"/>
        <end position="292"/>
    </location>
    <ligand>
        <name>pyridoxal 5'-phosphate</name>
        <dbReference type="ChEBI" id="CHEBI:597326"/>
        <note>ligand shared between dimeric partners</note>
    </ligand>
</feature>
<proteinExistence type="inferred from homology"/>
<dbReference type="SUPFAM" id="SSF53383">
    <property type="entry name" value="PLP-dependent transferases"/>
    <property type="match status" value="1"/>
</dbReference>
<comment type="catalytic activity">
    <reaction evidence="9">
        <text>glycine + acetyl-CoA = (2S)-2-amino-3-oxobutanoate + CoA</text>
        <dbReference type="Rhea" id="RHEA:20736"/>
        <dbReference type="ChEBI" id="CHEBI:57287"/>
        <dbReference type="ChEBI" id="CHEBI:57288"/>
        <dbReference type="ChEBI" id="CHEBI:57305"/>
        <dbReference type="ChEBI" id="CHEBI:78948"/>
        <dbReference type="EC" id="2.3.1.29"/>
    </reaction>
</comment>
<dbReference type="HAMAP" id="MF_00985">
    <property type="entry name" value="2am3keto_CoA_ligase"/>
    <property type="match status" value="1"/>
</dbReference>
<comment type="subunit">
    <text evidence="9">Homodimer.</text>
</comment>
<comment type="pathway">
    <text evidence="2">Porphyrin-containing compound metabolism; protoporphyrin-IX biosynthesis; 5-aminolevulinate from glycine: step 1/1.</text>
</comment>
<dbReference type="AlphaFoldDB" id="A0A5C6UKQ9"/>
<dbReference type="PANTHER" id="PTHR13693">
    <property type="entry name" value="CLASS II AMINOTRANSFERASE/8-AMINO-7-OXONONANOATE SYNTHASE"/>
    <property type="match status" value="1"/>
</dbReference>
<dbReference type="NCBIfam" id="TIGR01822">
    <property type="entry name" value="2am3keto_CoA"/>
    <property type="match status" value="1"/>
</dbReference>
<keyword evidence="12" id="KW-1185">Reference proteome</keyword>
<dbReference type="OrthoDB" id="9807157at2"/>
<dbReference type="GO" id="GO:0006783">
    <property type="term" value="P:heme biosynthetic process"/>
    <property type="evidence" value="ECO:0007669"/>
    <property type="project" value="UniProtKB-KW"/>
</dbReference>
<feature type="binding site" description="in other chain" evidence="9">
    <location>
        <begin position="128"/>
        <end position="129"/>
    </location>
    <ligand>
        <name>pyridoxal 5'-phosphate</name>
        <dbReference type="ChEBI" id="CHEBI:597326"/>
        <note>ligand shared between dimeric partners</note>
    </ligand>
</feature>
<comment type="cofactor">
    <cofactor evidence="9">
        <name>pyridoxal 5'-phosphate</name>
        <dbReference type="ChEBI" id="CHEBI:597326"/>
    </cofactor>
    <text evidence="9">Binds 1 pyridoxal phosphate per subunit.</text>
</comment>
<comment type="function">
    <text evidence="9">Catalyzes the cleavage of 2-amino-3-ketobutyrate to glycine and acetyl-CoA.</text>
</comment>
<dbReference type="InterPro" id="IPR015424">
    <property type="entry name" value="PyrdxlP-dep_Trfase"/>
</dbReference>
<sequence length="415" mass="44646">MTDIKDPAQIDLATRDGFYARMRSTLAEIDEQGLTKTERLMTSPQGAEVRIRRADGSETHAINFCANNYLGLADHPDLIAAMADTARDHGFGMASVRFICGTQELHRTLEARIARFFGYDDSITFAACFDANGAVFEPLLEADDAIISDSLNHASIIDGVRLCKARRFRFANSDMADLEEQLKAADAAGARTKLIVTDGVFSMDGYIAKLGAICDLADAYGALVMVDDCHASGFMGENGRGSPEYCGVEGRIDILTGTLGKALGGGMGGYICARQEVIDLLRQRARPYLFSNALAPGLVGASLKVFDMLEGSSELRTRLVANAQRFRKGMAAAGFDLKPGEHPIIPVMLGDARLAQDMAARLLDEGIYVTGFSFPVVPRGEARIRTQMSAAHTDAQIDAAIAAFTRVGRELGVVS</sequence>
<dbReference type="InterPro" id="IPR015421">
    <property type="entry name" value="PyrdxlP-dep_Trfase_major"/>
</dbReference>
<dbReference type="GO" id="GO:0003870">
    <property type="term" value="F:5-aminolevulinate synthase activity"/>
    <property type="evidence" value="ECO:0007669"/>
    <property type="project" value="UniProtKB-EC"/>
</dbReference>
<organism evidence="11 12">
    <name type="scientific">Flavisphingopyxis soli</name>
    <dbReference type="NCBI Taxonomy" id="2601267"/>
    <lineage>
        <taxon>Bacteria</taxon>
        <taxon>Pseudomonadati</taxon>
        <taxon>Pseudomonadota</taxon>
        <taxon>Alphaproteobacteria</taxon>
        <taxon>Sphingomonadales</taxon>
        <taxon>Sphingopyxidaceae</taxon>
        <taxon>Flavisphingopyxis</taxon>
    </lineage>
</organism>
<dbReference type="PANTHER" id="PTHR13693:SF102">
    <property type="entry name" value="2-AMINO-3-KETOBUTYRATE COENZYME A LIGASE, MITOCHONDRIAL"/>
    <property type="match status" value="1"/>
</dbReference>
<comment type="similarity">
    <text evidence="3">Belongs to the class-II pyridoxal-phosphate-dependent aminotransferase family. BioF subfamily.</text>
</comment>